<evidence type="ECO:0000313" key="9">
    <source>
        <dbReference type="Proteomes" id="UP000830167"/>
    </source>
</evidence>
<dbReference type="Pfam" id="PF01118">
    <property type="entry name" value="Semialdhyde_dh"/>
    <property type="match status" value="1"/>
</dbReference>
<dbReference type="GO" id="GO:0003942">
    <property type="term" value="F:N-acetyl-gamma-glutamyl-phosphate reductase activity"/>
    <property type="evidence" value="ECO:0007669"/>
    <property type="project" value="UniProtKB-EC"/>
</dbReference>
<organism evidence="8 9">
    <name type="scientific">Fodinisporobacter ferrooxydans</name>
    <dbReference type="NCBI Taxonomy" id="2901836"/>
    <lineage>
        <taxon>Bacteria</taxon>
        <taxon>Bacillati</taxon>
        <taxon>Bacillota</taxon>
        <taxon>Bacilli</taxon>
        <taxon>Bacillales</taxon>
        <taxon>Alicyclobacillaceae</taxon>
        <taxon>Fodinisporobacter</taxon>
    </lineage>
</organism>
<dbReference type="SUPFAM" id="SSF55347">
    <property type="entry name" value="Glyceraldehyde-3-phosphate dehydrogenase-like, C-terminal domain"/>
    <property type="match status" value="1"/>
</dbReference>
<dbReference type="PANTHER" id="PTHR32338:SF10">
    <property type="entry name" value="N-ACETYL-GAMMA-GLUTAMYL-PHOSPHATE REDUCTASE, CHLOROPLASTIC-RELATED"/>
    <property type="match status" value="1"/>
</dbReference>
<keyword evidence="5" id="KW-0963">Cytoplasm</keyword>
<gene>
    <name evidence="5 8" type="primary">argC</name>
    <name evidence="8" type="ORF">LSG31_03715</name>
</gene>
<comment type="function">
    <text evidence="5">Catalyzes the NADPH-dependent reduction of N-acetyl-5-glutamyl phosphate to yield N-acetyl-L-glutamate 5-semialdehyde.</text>
</comment>
<evidence type="ECO:0000256" key="4">
    <source>
        <dbReference type="ARBA" id="ARBA00023002"/>
    </source>
</evidence>
<keyword evidence="1 5" id="KW-0055">Arginine biosynthesis</keyword>
<comment type="subcellular location">
    <subcellularLocation>
        <location evidence="5">Cytoplasm</location>
    </subcellularLocation>
</comment>
<evidence type="ECO:0000256" key="3">
    <source>
        <dbReference type="ARBA" id="ARBA00022857"/>
    </source>
</evidence>
<dbReference type="RefSeq" id="WP_347438065.1">
    <property type="nucleotide sequence ID" value="NZ_CP089291.1"/>
</dbReference>
<dbReference type="InterPro" id="IPR058924">
    <property type="entry name" value="AGPR_dimerisation_dom"/>
</dbReference>
<dbReference type="InterPro" id="IPR000706">
    <property type="entry name" value="AGPR_type-1"/>
</dbReference>
<accession>A0ABY4CLS7</accession>
<keyword evidence="9" id="KW-1185">Reference proteome</keyword>
<dbReference type="Pfam" id="PF22698">
    <property type="entry name" value="Semialdhyde_dhC_1"/>
    <property type="match status" value="1"/>
</dbReference>
<dbReference type="InterPro" id="IPR023013">
    <property type="entry name" value="AGPR_AS"/>
</dbReference>
<protein>
    <recommendedName>
        <fullName evidence="5">N-acetyl-gamma-glutamyl-phosphate reductase</fullName>
        <shortName evidence="5">AGPR</shortName>
        <ecNumber evidence="5">1.2.1.38</ecNumber>
    </recommendedName>
    <alternativeName>
        <fullName evidence="5">N-acetyl-glutamate semialdehyde dehydrogenase</fullName>
        <shortName evidence="5">NAGSA dehydrogenase</shortName>
    </alternativeName>
</protein>
<dbReference type="InterPro" id="IPR036291">
    <property type="entry name" value="NAD(P)-bd_dom_sf"/>
</dbReference>
<comment type="pathway">
    <text evidence="5">Amino-acid biosynthesis; L-arginine biosynthesis; N(2)-acetyl-L-ornithine from L-glutamate: step 3/4.</text>
</comment>
<dbReference type="Proteomes" id="UP000830167">
    <property type="component" value="Chromosome"/>
</dbReference>
<evidence type="ECO:0000256" key="6">
    <source>
        <dbReference type="PROSITE-ProRule" id="PRU10010"/>
    </source>
</evidence>
<dbReference type="Gene3D" id="3.40.50.720">
    <property type="entry name" value="NAD(P)-binding Rossmann-like Domain"/>
    <property type="match status" value="1"/>
</dbReference>
<keyword evidence="2 5" id="KW-0028">Amino-acid biosynthesis</keyword>
<dbReference type="EMBL" id="CP089291">
    <property type="protein sequence ID" value="UOF91373.1"/>
    <property type="molecule type" value="Genomic_DNA"/>
</dbReference>
<sequence length="363" mass="39376">MIDLKVAIIGATGYAGIELVRLLLRHPEAELTYLTSDSYTGQELAAVYPHLTGLLQSSLALSIHDDGVSTLKAIDVHTIAQCADVVFLSLPAGLSSALVPQLLEQGLRVIDLGGDHRIPADLYEAWYKKMPADAAIFRQAVYGLTEIARTKVAGATFISNPGCYTTAAQLAILPSLQAGWIDGRRIIIDAKSGVSGAGRGVGLGTHFSEINENFKAYKIGAHQHTPEIEYHLSLASGQDTCVTFAPHLVPMTRGILATSYLPLQSKACGQLTQEQIYETYQEFYQDSPFVRIRPIGQFPQTKEVYGTNYCDIGLYLDQRTKQLIAVSVIDNLVKGAAGQAVQNLNVMYGLDETTGLEMSPLYP</sequence>
<evidence type="ECO:0000256" key="5">
    <source>
        <dbReference type="HAMAP-Rule" id="MF_00150"/>
    </source>
</evidence>
<proteinExistence type="inferred from homology"/>
<dbReference type="CDD" id="cd23934">
    <property type="entry name" value="AGPR_1_C"/>
    <property type="match status" value="1"/>
</dbReference>
<evidence type="ECO:0000256" key="2">
    <source>
        <dbReference type="ARBA" id="ARBA00022605"/>
    </source>
</evidence>
<name>A0ABY4CLS7_9BACL</name>
<keyword evidence="3 5" id="KW-0521">NADP</keyword>
<dbReference type="CDD" id="cd17895">
    <property type="entry name" value="AGPR_1_N"/>
    <property type="match status" value="1"/>
</dbReference>
<dbReference type="PROSITE" id="PS01224">
    <property type="entry name" value="ARGC"/>
    <property type="match status" value="1"/>
</dbReference>
<feature type="domain" description="Semialdehyde dehydrogenase NAD-binding" evidence="7">
    <location>
        <begin position="5"/>
        <end position="155"/>
    </location>
</feature>
<dbReference type="SMART" id="SM00859">
    <property type="entry name" value="Semialdhyde_dh"/>
    <property type="match status" value="1"/>
</dbReference>
<dbReference type="PANTHER" id="PTHR32338">
    <property type="entry name" value="N-ACETYL-GAMMA-GLUTAMYL-PHOSPHATE REDUCTASE, CHLOROPLASTIC-RELATED-RELATED"/>
    <property type="match status" value="1"/>
</dbReference>
<dbReference type="HAMAP" id="MF_00150">
    <property type="entry name" value="ArgC_type1"/>
    <property type="match status" value="1"/>
</dbReference>
<reference evidence="8" key="1">
    <citation type="submission" date="2021-12" db="EMBL/GenBank/DDBJ databases">
        <title>Alicyclobacillaceae gen. nov., sp. nov., isolated from chalcocite enrichment system.</title>
        <authorList>
            <person name="Jiang Z."/>
        </authorList>
    </citation>
    <scope>NUCLEOTIDE SEQUENCE</scope>
    <source>
        <strain evidence="8">MYW30-H2</strain>
    </source>
</reference>
<dbReference type="EC" id="1.2.1.38" evidence="5"/>
<evidence type="ECO:0000256" key="1">
    <source>
        <dbReference type="ARBA" id="ARBA00022571"/>
    </source>
</evidence>
<dbReference type="SUPFAM" id="SSF51735">
    <property type="entry name" value="NAD(P)-binding Rossmann-fold domains"/>
    <property type="match status" value="1"/>
</dbReference>
<comment type="catalytic activity">
    <reaction evidence="5">
        <text>N-acetyl-L-glutamate 5-semialdehyde + phosphate + NADP(+) = N-acetyl-L-glutamyl 5-phosphate + NADPH + H(+)</text>
        <dbReference type="Rhea" id="RHEA:21588"/>
        <dbReference type="ChEBI" id="CHEBI:15378"/>
        <dbReference type="ChEBI" id="CHEBI:29123"/>
        <dbReference type="ChEBI" id="CHEBI:43474"/>
        <dbReference type="ChEBI" id="CHEBI:57783"/>
        <dbReference type="ChEBI" id="CHEBI:57936"/>
        <dbReference type="ChEBI" id="CHEBI:58349"/>
        <dbReference type="EC" id="1.2.1.38"/>
    </reaction>
</comment>
<dbReference type="InterPro" id="IPR000534">
    <property type="entry name" value="Semialdehyde_DH_NAD-bd"/>
</dbReference>
<evidence type="ECO:0000313" key="8">
    <source>
        <dbReference type="EMBL" id="UOF91373.1"/>
    </source>
</evidence>
<feature type="active site" evidence="5 6">
    <location>
        <position position="163"/>
    </location>
</feature>
<dbReference type="InterPro" id="IPR050085">
    <property type="entry name" value="AGPR"/>
</dbReference>
<keyword evidence="4 5" id="KW-0560">Oxidoreductase</keyword>
<comment type="similarity">
    <text evidence="5">Belongs to the NAGSA dehydrogenase family. Type 1 subfamily.</text>
</comment>
<dbReference type="NCBIfam" id="TIGR01850">
    <property type="entry name" value="argC"/>
    <property type="match status" value="1"/>
</dbReference>
<dbReference type="Gene3D" id="3.30.360.10">
    <property type="entry name" value="Dihydrodipicolinate Reductase, domain 2"/>
    <property type="match status" value="1"/>
</dbReference>
<evidence type="ECO:0000259" key="7">
    <source>
        <dbReference type="SMART" id="SM00859"/>
    </source>
</evidence>